<proteinExistence type="predicted"/>
<reference evidence="2 3" key="1">
    <citation type="submission" date="2019-05" db="EMBL/GenBank/DDBJ databases">
        <title>Another draft genome of Portunus trituberculatus and its Hox gene families provides insights of decapod evolution.</title>
        <authorList>
            <person name="Jeong J.-H."/>
            <person name="Song I."/>
            <person name="Kim S."/>
            <person name="Choi T."/>
            <person name="Kim D."/>
            <person name="Ryu S."/>
            <person name="Kim W."/>
        </authorList>
    </citation>
    <scope>NUCLEOTIDE SEQUENCE [LARGE SCALE GENOMIC DNA]</scope>
    <source>
        <tissue evidence="2">Muscle</tissue>
    </source>
</reference>
<gene>
    <name evidence="2" type="ORF">E2C01_044878</name>
</gene>
<feature type="transmembrane region" description="Helical" evidence="1">
    <location>
        <begin position="12"/>
        <end position="34"/>
    </location>
</feature>
<sequence length="81" mass="9441">MNHDIKEGEFAFFFQFLVCLGLSVFLSICLSGCLSTCSRRPFYEARLALIKVRPQHLHYSNKSLALRAYLEIQYYVNGTWD</sequence>
<accession>A0A5B7FU83</accession>
<keyword evidence="1" id="KW-0812">Transmembrane</keyword>
<dbReference type="EMBL" id="VSRR010009907">
    <property type="protein sequence ID" value="MPC51041.1"/>
    <property type="molecule type" value="Genomic_DNA"/>
</dbReference>
<evidence type="ECO:0000313" key="2">
    <source>
        <dbReference type="EMBL" id="MPC51041.1"/>
    </source>
</evidence>
<evidence type="ECO:0000313" key="3">
    <source>
        <dbReference type="Proteomes" id="UP000324222"/>
    </source>
</evidence>
<keyword evidence="1" id="KW-0472">Membrane</keyword>
<organism evidence="2 3">
    <name type="scientific">Portunus trituberculatus</name>
    <name type="common">Swimming crab</name>
    <name type="synonym">Neptunus trituberculatus</name>
    <dbReference type="NCBI Taxonomy" id="210409"/>
    <lineage>
        <taxon>Eukaryota</taxon>
        <taxon>Metazoa</taxon>
        <taxon>Ecdysozoa</taxon>
        <taxon>Arthropoda</taxon>
        <taxon>Crustacea</taxon>
        <taxon>Multicrustacea</taxon>
        <taxon>Malacostraca</taxon>
        <taxon>Eumalacostraca</taxon>
        <taxon>Eucarida</taxon>
        <taxon>Decapoda</taxon>
        <taxon>Pleocyemata</taxon>
        <taxon>Brachyura</taxon>
        <taxon>Eubrachyura</taxon>
        <taxon>Portunoidea</taxon>
        <taxon>Portunidae</taxon>
        <taxon>Portuninae</taxon>
        <taxon>Portunus</taxon>
    </lineage>
</organism>
<comment type="caution">
    <text evidence="2">The sequence shown here is derived from an EMBL/GenBank/DDBJ whole genome shotgun (WGS) entry which is preliminary data.</text>
</comment>
<keyword evidence="1" id="KW-1133">Transmembrane helix</keyword>
<keyword evidence="3" id="KW-1185">Reference proteome</keyword>
<evidence type="ECO:0000256" key="1">
    <source>
        <dbReference type="SAM" id="Phobius"/>
    </source>
</evidence>
<protein>
    <submittedName>
        <fullName evidence="2">Uncharacterized protein</fullName>
    </submittedName>
</protein>
<dbReference type="Proteomes" id="UP000324222">
    <property type="component" value="Unassembled WGS sequence"/>
</dbReference>
<dbReference type="AlphaFoldDB" id="A0A5B7FU83"/>
<name>A0A5B7FU83_PORTR</name>